<evidence type="ECO:0000256" key="4">
    <source>
        <dbReference type="ARBA" id="ARBA00023136"/>
    </source>
</evidence>
<evidence type="ECO:0000256" key="5">
    <source>
        <dbReference type="SAM" id="Phobius"/>
    </source>
</evidence>
<comment type="subcellular location">
    <subcellularLocation>
        <location evidence="1">Membrane</location>
    </subcellularLocation>
</comment>
<evidence type="ECO:0000313" key="8">
    <source>
        <dbReference type="WBParaSite" id="ACAC_0000262001-mRNA-1"/>
    </source>
</evidence>
<dbReference type="Gene3D" id="1.20.1070.10">
    <property type="entry name" value="Rhodopsin 7-helix transmembrane proteins"/>
    <property type="match status" value="1"/>
</dbReference>
<reference evidence="8" key="2">
    <citation type="submission" date="2016-04" db="UniProtKB">
        <authorList>
            <consortium name="WormBaseParasite"/>
        </authorList>
    </citation>
    <scope>IDENTIFICATION</scope>
</reference>
<reference evidence="7" key="1">
    <citation type="submission" date="2012-09" db="EMBL/GenBank/DDBJ databases">
        <authorList>
            <person name="Martin A.A."/>
        </authorList>
    </citation>
    <scope>NUCLEOTIDE SEQUENCE</scope>
</reference>
<feature type="transmembrane region" description="Helical" evidence="5">
    <location>
        <begin position="388"/>
        <end position="408"/>
    </location>
</feature>
<keyword evidence="2 5" id="KW-0812">Transmembrane</keyword>
<accession>A0A158P7J1</accession>
<keyword evidence="4 5" id="KW-0472">Membrane</keyword>
<name>A0A158P7J1_ANGCA</name>
<dbReference type="PROSITE" id="PS50262">
    <property type="entry name" value="G_PROTEIN_RECEP_F1_2"/>
    <property type="match status" value="1"/>
</dbReference>
<feature type="transmembrane region" description="Helical" evidence="5">
    <location>
        <begin position="283"/>
        <end position="305"/>
    </location>
</feature>
<feature type="transmembrane region" description="Helical" evidence="5">
    <location>
        <begin position="173"/>
        <end position="192"/>
    </location>
</feature>
<evidence type="ECO:0000259" key="6">
    <source>
        <dbReference type="PROSITE" id="PS50262"/>
    </source>
</evidence>
<keyword evidence="7" id="KW-1185">Reference proteome</keyword>
<dbReference type="GO" id="GO:0016020">
    <property type="term" value="C:membrane"/>
    <property type="evidence" value="ECO:0007669"/>
    <property type="project" value="UniProtKB-SubCell"/>
</dbReference>
<feature type="domain" description="G-protein coupled receptors family 1 profile" evidence="6">
    <location>
        <begin position="295"/>
        <end position="605"/>
    </location>
</feature>
<proteinExistence type="predicted"/>
<keyword evidence="3 5" id="KW-1133">Transmembrane helix</keyword>
<feature type="transmembrane region" description="Helical" evidence="5">
    <location>
        <begin position="420"/>
        <end position="442"/>
    </location>
</feature>
<dbReference type="InterPro" id="IPR017452">
    <property type="entry name" value="GPCR_Rhodpsn_7TM"/>
</dbReference>
<evidence type="ECO:0000256" key="1">
    <source>
        <dbReference type="ARBA" id="ARBA00004370"/>
    </source>
</evidence>
<sequence length="626" mass="73199">LRSHNNPCQEYQCFFSKNKSPFEGLFNNSRSLIAFYMEKYVLYGLYCRVDEIYLMEMEINSSCAVLLTAHMTLICDKGRLVNEREHFNLYIYSSLFKTLYERNNSNRMQICQRISEVYSDLYNRCYVPHVEQRQRKMRERCFGTTTPLLKFPSFFQRFSRHCDNFSSFVNNSLVSLTSAALLKFLIGMVLFFSSSMVSNIHSDSELPSLVLRTRLLLQNFSLAAIKLWNQIQQVRKAYFYLSKIYILSAQVSHFCCPHNNMHICYLTNERKFRSVLKVAWRSFYVELCLLGLVVFNTIFLTLLVYHTFNCLSTATVLFVFNIMFSNLLFFCSFVFFMRDLFNDRPYGNVNEDYLDKSPELVIAETLQTHLFASEEFRKYLIQETLYSLAQNGSLTGLIHLLVLVLLVINRSMSGKSIHLSRVSVISVFSCVWIFLILTHLLFSTLQVNAIQNLDELFSTLSKGKTYLQTVRSNYAEIASQCDRTAVFHAFGAYLLRGHTLFTLFFLFASIVIFTITVAYHCRVRRQHDFLQSGLRDQSPHRRREKLFHTLIFSIATFFLSVLGQTYIEIAVFWVNDREEVATLTKWYHFARIAAFVDPVLNPLIVVARTPALRRQVRISADRYFSK</sequence>
<feature type="transmembrane region" description="Helical" evidence="5">
    <location>
        <begin position="500"/>
        <end position="521"/>
    </location>
</feature>
<organism evidence="7 8">
    <name type="scientific">Angiostrongylus cantonensis</name>
    <name type="common">Rat lungworm</name>
    <dbReference type="NCBI Taxonomy" id="6313"/>
    <lineage>
        <taxon>Eukaryota</taxon>
        <taxon>Metazoa</taxon>
        <taxon>Ecdysozoa</taxon>
        <taxon>Nematoda</taxon>
        <taxon>Chromadorea</taxon>
        <taxon>Rhabditida</taxon>
        <taxon>Rhabditina</taxon>
        <taxon>Rhabditomorpha</taxon>
        <taxon>Strongyloidea</taxon>
        <taxon>Metastrongylidae</taxon>
        <taxon>Angiostrongylus</taxon>
    </lineage>
</organism>
<feature type="transmembrane region" description="Helical" evidence="5">
    <location>
        <begin position="586"/>
        <end position="607"/>
    </location>
</feature>
<dbReference type="AlphaFoldDB" id="A0A158P7J1"/>
<dbReference type="Proteomes" id="UP000035642">
    <property type="component" value="Unassembled WGS sequence"/>
</dbReference>
<dbReference type="WBParaSite" id="ACAC_0000262001-mRNA-1">
    <property type="protein sequence ID" value="ACAC_0000262001-mRNA-1"/>
    <property type="gene ID" value="ACAC_0000262001"/>
</dbReference>
<evidence type="ECO:0000256" key="3">
    <source>
        <dbReference type="ARBA" id="ARBA00022989"/>
    </source>
</evidence>
<feature type="transmembrane region" description="Helical" evidence="5">
    <location>
        <begin position="550"/>
        <end position="574"/>
    </location>
</feature>
<evidence type="ECO:0000256" key="2">
    <source>
        <dbReference type="ARBA" id="ARBA00022692"/>
    </source>
</evidence>
<feature type="transmembrane region" description="Helical" evidence="5">
    <location>
        <begin position="317"/>
        <end position="337"/>
    </location>
</feature>
<protein>
    <submittedName>
        <fullName evidence="8">G_PROTEIN_RECEP_F1_2 domain-containing protein</fullName>
    </submittedName>
</protein>
<evidence type="ECO:0000313" key="7">
    <source>
        <dbReference type="Proteomes" id="UP000035642"/>
    </source>
</evidence>